<dbReference type="SUPFAM" id="SSF55729">
    <property type="entry name" value="Acyl-CoA N-acyltransferases (Nat)"/>
    <property type="match status" value="1"/>
</dbReference>
<dbReference type="InterPro" id="IPR050832">
    <property type="entry name" value="Bact_Acetyltransf"/>
</dbReference>
<sequence>MAVTIRTDDPTASPTLALVTAHLTDMHAQTPVESVHALGIHELCDPSIVFWSAWAGDRIAGIGALKQLETGDGEIKSMRVDDAFRGTGVGRAVLRHIISHAKIEGMPRLWLETGSTASFLPARSLYASEGFMRCEPFGDYRRDPRSVFMTRGL</sequence>
<protein>
    <submittedName>
        <fullName evidence="4">GNAT family N-acetyltransferase</fullName>
    </submittedName>
</protein>
<accession>A0ABY8C070</accession>
<dbReference type="CDD" id="cd04301">
    <property type="entry name" value="NAT_SF"/>
    <property type="match status" value="1"/>
</dbReference>
<keyword evidence="2" id="KW-0012">Acyltransferase</keyword>
<dbReference type="Proteomes" id="UP001214553">
    <property type="component" value="Chromosome"/>
</dbReference>
<dbReference type="EMBL" id="CP119108">
    <property type="protein sequence ID" value="WEG09849.1"/>
    <property type="molecule type" value="Genomic_DNA"/>
</dbReference>
<organism evidence="4 5">
    <name type="scientific">Microbacterium horticulturae</name>
    <dbReference type="NCBI Taxonomy" id="3028316"/>
    <lineage>
        <taxon>Bacteria</taxon>
        <taxon>Bacillati</taxon>
        <taxon>Actinomycetota</taxon>
        <taxon>Actinomycetes</taxon>
        <taxon>Micrococcales</taxon>
        <taxon>Microbacteriaceae</taxon>
        <taxon>Microbacterium</taxon>
    </lineage>
</organism>
<dbReference type="InterPro" id="IPR016181">
    <property type="entry name" value="Acyl_CoA_acyltransferase"/>
</dbReference>
<dbReference type="RefSeq" id="WP_275279189.1">
    <property type="nucleotide sequence ID" value="NZ_CP119108.1"/>
</dbReference>
<name>A0ABY8C070_9MICO</name>
<proteinExistence type="predicted"/>
<dbReference type="PANTHER" id="PTHR43877">
    <property type="entry name" value="AMINOALKYLPHOSPHONATE N-ACETYLTRANSFERASE-RELATED-RELATED"/>
    <property type="match status" value="1"/>
</dbReference>
<evidence type="ECO:0000313" key="4">
    <source>
        <dbReference type="EMBL" id="WEG09849.1"/>
    </source>
</evidence>
<evidence type="ECO:0000256" key="1">
    <source>
        <dbReference type="ARBA" id="ARBA00022679"/>
    </source>
</evidence>
<feature type="domain" description="N-acetyltransferase" evidence="3">
    <location>
        <begin position="3"/>
        <end position="153"/>
    </location>
</feature>
<keyword evidence="5" id="KW-1185">Reference proteome</keyword>
<dbReference type="PROSITE" id="PS51186">
    <property type="entry name" value="GNAT"/>
    <property type="match status" value="1"/>
</dbReference>
<keyword evidence="1" id="KW-0808">Transferase</keyword>
<evidence type="ECO:0000259" key="3">
    <source>
        <dbReference type="PROSITE" id="PS51186"/>
    </source>
</evidence>
<evidence type="ECO:0000256" key="2">
    <source>
        <dbReference type="ARBA" id="ARBA00023315"/>
    </source>
</evidence>
<gene>
    <name evidence="4" type="ORF">PU630_04615</name>
</gene>
<dbReference type="InterPro" id="IPR000182">
    <property type="entry name" value="GNAT_dom"/>
</dbReference>
<dbReference type="Pfam" id="PF00583">
    <property type="entry name" value="Acetyltransf_1"/>
    <property type="match status" value="1"/>
</dbReference>
<reference evidence="4 5" key="1">
    <citation type="submission" date="2023-03" db="EMBL/GenBank/DDBJ databases">
        <title>Genome sequence of Microbacterium sp. KACC 23027.</title>
        <authorList>
            <person name="Kim S."/>
            <person name="Heo J."/>
            <person name="Kwon S.-W."/>
        </authorList>
    </citation>
    <scope>NUCLEOTIDE SEQUENCE [LARGE SCALE GENOMIC DNA]</scope>
    <source>
        <strain evidence="4 5">KACC 23027</strain>
    </source>
</reference>
<dbReference type="Gene3D" id="3.40.630.30">
    <property type="match status" value="1"/>
</dbReference>
<dbReference type="PANTHER" id="PTHR43877:SF5">
    <property type="entry name" value="BLL8307 PROTEIN"/>
    <property type="match status" value="1"/>
</dbReference>
<evidence type="ECO:0000313" key="5">
    <source>
        <dbReference type="Proteomes" id="UP001214553"/>
    </source>
</evidence>